<dbReference type="InterPro" id="IPR006665">
    <property type="entry name" value="OmpA-like"/>
</dbReference>
<evidence type="ECO:0000256" key="2">
    <source>
        <dbReference type="ARBA" id="ARBA00023136"/>
    </source>
</evidence>
<comment type="subcellular location">
    <subcellularLocation>
        <location evidence="1">Cell outer membrane</location>
    </subcellularLocation>
</comment>
<feature type="chain" id="PRO_5031197029" evidence="5">
    <location>
        <begin position="27"/>
        <end position="298"/>
    </location>
</feature>
<dbReference type="Pfam" id="PF00691">
    <property type="entry name" value="OmpA"/>
    <property type="match status" value="1"/>
</dbReference>
<comment type="caution">
    <text evidence="7">The sequence shown here is derived from an EMBL/GenBank/DDBJ whole genome shotgun (WGS) entry which is preliminary data.</text>
</comment>
<evidence type="ECO:0000313" key="7">
    <source>
        <dbReference type="EMBL" id="NAW67101.1"/>
    </source>
</evidence>
<dbReference type="Pfam" id="PF18393">
    <property type="entry name" value="MotY_N"/>
    <property type="match status" value="1"/>
</dbReference>
<protein>
    <submittedName>
        <fullName evidence="7">OmpA family protein</fullName>
    </submittedName>
</protein>
<dbReference type="InterPro" id="IPR006664">
    <property type="entry name" value="OMP_bac"/>
</dbReference>
<dbReference type="PANTHER" id="PTHR30329">
    <property type="entry name" value="STATOR ELEMENT OF FLAGELLAR MOTOR COMPLEX"/>
    <property type="match status" value="1"/>
</dbReference>
<dbReference type="PROSITE" id="PS51123">
    <property type="entry name" value="OMPA_2"/>
    <property type="match status" value="1"/>
</dbReference>
<accession>A0A7X4WE58</accession>
<feature type="domain" description="OmpA-like" evidence="6">
    <location>
        <begin position="178"/>
        <end position="295"/>
    </location>
</feature>
<keyword evidence="2 4" id="KW-0472">Membrane</keyword>
<dbReference type="NCBIfam" id="NF047620">
    <property type="entry name" value="FlgprotMotYVib"/>
    <property type="match status" value="1"/>
</dbReference>
<gene>
    <name evidence="7" type="ORF">CAG72_18055</name>
</gene>
<keyword evidence="3" id="KW-0998">Cell outer membrane</keyword>
<dbReference type="PRINTS" id="PR01023">
    <property type="entry name" value="NAFLGMOTY"/>
</dbReference>
<reference evidence="7 8" key="1">
    <citation type="submission" date="2017-05" db="EMBL/GenBank/DDBJ databases">
        <title>High clonality and local adaptation shapes Vibrionaceae linages within an endangered oasis.</title>
        <authorList>
            <person name="Vazquez-Rosas-Landa M."/>
        </authorList>
    </citation>
    <scope>NUCLEOTIDE SEQUENCE [LARGE SCALE GENOMIC DNA]</scope>
    <source>
        <strain evidence="7 8">P46_P4S1P180</strain>
    </source>
</reference>
<dbReference type="AlphaFoldDB" id="A0A7X4WE58"/>
<dbReference type="Proteomes" id="UP000465712">
    <property type="component" value="Unassembled WGS sequence"/>
</dbReference>
<sequence>MRKMTLPLKLGAWSLALMGACSPAWAGKYYVATPGESSWEMVVDTPLECQLQHAIPNFGQAQFTSRASKKMNIDFELKMRRPLGQTSNVSLVSMPPRWRPGDAAEPLTRLTFFKQFDGYVGGQMAWNMLSELEEGKIPTFSYQDWQHRNERIEVGLSAVAFSAGYKTFSTCLANLMPYSFEDISFTVLHYDKNSDELNKASQKRLAQIADFIKYSQDIDLILVATYSDSSGGKNTNQSLSERRAEKLEQYFVSLGLPKDRIEVQGFGERRPIADNSTPLGRNKNRRVVISMGRTSSLM</sequence>
<evidence type="ECO:0000313" key="8">
    <source>
        <dbReference type="Proteomes" id="UP000465712"/>
    </source>
</evidence>
<evidence type="ECO:0000256" key="4">
    <source>
        <dbReference type="PROSITE-ProRule" id="PRU00473"/>
    </source>
</evidence>
<dbReference type="GO" id="GO:0009279">
    <property type="term" value="C:cell outer membrane"/>
    <property type="evidence" value="ECO:0007669"/>
    <property type="project" value="UniProtKB-SubCell"/>
</dbReference>
<organism evidence="7 8">
    <name type="scientific">Photobacterium halotolerans</name>
    <dbReference type="NCBI Taxonomy" id="265726"/>
    <lineage>
        <taxon>Bacteria</taxon>
        <taxon>Pseudomonadati</taxon>
        <taxon>Pseudomonadota</taxon>
        <taxon>Gammaproteobacteria</taxon>
        <taxon>Vibrionales</taxon>
        <taxon>Vibrionaceae</taxon>
        <taxon>Photobacterium</taxon>
    </lineage>
</organism>
<dbReference type="EMBL" id="WXWW01000259">
    <property type="protein sequence ID" value="NAW67101.1"/>
    <property type="molecule type" value="Genomic_DNA"/>
</dbReference>
<evidence type="ECO:0000259" key="6">
    <source>
        <dbReference type="PROSITE" id="PS51123"/>
    </source>
</evidence>
<dbReference type="PANTHER" id="PTHR30329:SF21">
    <property type="entry name" value="LIPOPROTEIN YIAD-RELATED"/>
    <property type="match status" value="1"/>
</dbReference>
<evidence type="ECO:0000256" key="3">
    <source>
        <dbReference type="ARBA" id="ARBA00023237"/>
    </source>
</evidence>
<dbReference type="InterPro" id="IPR050330">
    <property type="entry name" value="Bact_OuterMem_StrucFunc"/>
</dbReference>
<dbReference type="PROSITE" id="PS51257">
    <property type="entry name" value="PROKAR_LIPOPROTEIN"/>
    <property type="match status" value="1"/>
</dbReference>
<feature type="signal peptide" evidence="5">
    <location>
        <begin position="1"/>
        <end position="26"/>
    </location>
</feature>
<name>A0A7X4WE58_9GAMM</name>
<dbReference type="CDD" id="cd07185">
    <property type="entry name" value="OmpA_C-like"/>
    <property type="match status" value="1"/>
</dbReference>
<dbReference type="PRINTS" id="PR01021">
    <property type="entry name" value="OMPADOMAIN"/>
</dbReference>
<keyword evidence="5" id="KW-0732">Signal</keyword>
<dbReference type="Gene3D" id="3.30.1330.60">
    <property type="entry name" value="OmpA-like domain"/>
    <property type="match status" value="1"/>
</dbReference>
<dbReference type="InterPro" id="IPR036737">
    <property type="entry name" value="OmpA-like_sf"/>
</dbReference>
<evidence type="ECO:0000256" key="5">
    <source>
        <dbReference type="SAM" id="SignalP"/>
    </source>
</evidence>
<dbReference type="SUPFAM" id="SSF103088">
    <property type="entry name" value="OmpA-like"/>
    <property type="match status" value="1"/>
</dbReference>
<dbReference type="Gene3D" id="2.60.40.2540">
    <property type="match status" value="1"/>
</dbReference>
<proteinExistence type="predicted"/>
<evidence type="ECO:0000256" key="1">
    <source>
        <dbReference type="ARBA" id="ARBA00004442"/>
    </source>
</evidence>
<dbReference type="InterPro" id="IPR041544">
    <property type="entry name" value="MotY_N"/>
</dbReference>